<dbReference type="InterPro" id="IPR012676">
    <property type="entry name" value="TGS-like"/>
</dbReference>
<dbReference type="PROSITE" id="PS51831">
    <property type="entry name" value="HD"/>
    <property type="match status" value="1"/>
</dbReference>
<dbReference type="SMART" id="SM00954">
    <property type="entry name" value="RelA_SpoT"/>
    <property type="match status" value="1"/>
</dbReference>
<dbReference type="Pfam" id="PF13291">
    <property type="entry name" value="ACT_4"/>
    <property type="match status" value="1"/>
</dbReference>
<reference evidence="8 9" key="1">
    <citation type="submission" date="2023-08" db="EMBL/GenBank/DDBJ databases">
        <title>Helicovermis profunda gen. nov., sp. nov., a novel mesophilic, fermentative bacterium within the Bacillota from a deep-sea hydrothermal vent chimney.</title>
        <authorList>
            <person name="Miyazaki U."/>
            <person name="Mizutani D."/>
            <person name="Hashimoto Y."/>
            <person name="Tame A."/>
            <person name="Sawayama S."/>
            <person name="Miyazaki J."/>
            <person name="Takai K."/>
            <person name="Nakagawa S."/>
        </authorList>
    </citation>
    <scope>NUCLEOTIDE SEQUENCE [LARGE SCALE GENOMIC DNA]</scope>
    <source>
        <strain evidence="8 9">S502</strain>
    </source>
</reference>
<dbReference type="SMART" id="SM00471">
    <property type="entry name" value="HDc"/>
    <property type="match status" value="1"/>
</dbReference>
<dbReference type="Gene3D" id="1.10.3210.10">
    <property type="entry name" value="Hypothetical protein af1432"/>
    <property type="match status" value="1"/>
</dbReference>
<dbReference type="InterPro" id="IPR002912">
    <property type="entry name" value="ACT_dom"/>
</dbReference>
<comment type="catalytic activity">
    <reaction evidence="3">
        <text>GTP + ATP = guanosine 3'-diphosphate 5'-triphosphate + AMP</text>
        <dbReference type="Rhea" id="RHEA:22088"/>
        <dbReference type="ChEBI" id="CHEBI:30616"/>
        <dbReference type="ChEBI" id="CHEBI:37565"/>
        <dbReference type="ChEBI" id="CHEBI:142410"/>
        <dbReference type="ChEBI" id="CHEBI:456215"/>
        <dbReference type="EC" id="2.7.6.5"/>
    </reaction>
</comment>
<comment type="pathway">
    <text evidence="1">Purine metabolism; ppGpp biosynthesis; ppGpp from GTP: step 1/2.</text>
</comment>
<name>A0AAU9EHX1_9FIRM</name>
<dbReference type="Gene3D" id="3.10.20.30">
    <property type="match status" value="1"/>
</dbReference>
<dbReference type="KEGG" id="hprf:HLPR_14490"/>
<feature type="domain" description="ACT" evidence="5">
    <location>
        <begin position="654"/>
        <end position="728"/>
    </location>
</feature>
<dbReference type="InterPro" id="IPR012675">
    <property type="entry name" value="Beta-grasp_dom_sf"/>
</dbReference>
<dbReference type="Pfam" id="PF13328">
    <property type="entry name" value="HD_4"/>
    <property type="match status" value="1"/>
</dbReference>
<dbReference type="GO" id="GO:0008728">
    <property type="term" value="F:GTP diphosphokinase activity"/>
    <property type="evidence" value="ECO:0007669"/>
    <property type="project" value="UniProtKB-EC"/>
</dbReference>
<accession>A0AAU9EHX1</accession>
<dbReference type="RefSeq" id="WP_338534786.1">
    <property type="nucleotide sequence ID" value="NZ_AP028654.1"/>
</dbReference>
<dbReference type="Pfam" id="PF19296">
    <property type="entry name" value="RelA_AH_RIS"/>
    <property type="match status" value="1"/>
</dbReference>
<dbReference type="Proteomes" id="UP001321786">
    <property type="component" value="Chromosome"/>
</dbReference>
<evidence type="ECO:0000313" key="9">
    <source>
        <dbReference type="Proteomes" id="UP001321786"/>
    </source>
</evidence>
<evidence type="ECO:0000259" key="6">
    <source>
        <dbReference type="PROSITE" id="PS51831"/>
    </source>
</evidence>
<comment type="function">
    <text evidence="4">In eubacteria ppGpp (guanosine 3'-diphosphate 5'-diphosphate) is a mediator of the stringent response that coordinates a variety of cellular activities in response to changes in nutritional abundance.</text>
</comment>
<evidence type="ECO:0000256" key="4">
    <source>
        <dbReference type="RuleBase" id="RU003847"/>
    </source>
</evidence>
<dbReference type="SUPFAM" id="SSF55021">
    <property type="entry name" value="ACT-like"/>
    <property type="match status" value="1"/>
</dbReference>
<dbReference type="FunFam" id="3.10.20.30:FF:000002">
    <property type="entry name" value="GTP pyrophosphokinase (RelA/SpoT)"/>
    <property type="match status" value="1"/>
</dbReference>
<dbReference type="InterPro" id="IPR007685">
    <property type="entry name" value="RelA_SpoT"/>
</dbReference>
<dbReference type="InterPro" id="IPR006674">
    <property type="entry name" value="HD_domain"/>
</dbReference>
<dbReference type="InterPro" id="IPR045600">
    <property type="entry name" value="RelA/SpoT_AH_RIS"/>
</dbReference>
<dbReference type="InterPro" id="IPR004811">
    <property type="entry name" value="RelA/Spo_fam"/>
</dbReference>
<dbReference type="CDD" id="cd00077">
    <property type="entry name" value="HDc"/>
    <property type="match status" value="1"/>
</dbReference>
<dbReference type="FunFam" id="1.10.3210.10:FF:000001">
    <property type="entry name" value="GTP pyrophosphokinase RelA"/>
    <property type="match status" value="1"/>
</dbReference>
<dbReference type="CDD" id="cd05399">
    <property type="entry name" value="NT_Rel-Spo_like"/>
    <property type="match status" value="1"/>
</dbReference>
<evidence type="ECO:0000259" key="7">
    <source>
        <dbReference type="PROSITE" id="PS51880"/>
    </source>
</evidence>
<evidence type="ECO:0000259" key="5">
    <source>
        <dbReference type="PROSITE" id="PS51671"/>
    </source>
</evidence>
<dbReference type="FunFam" id="3.30.460.10:FF:000001">
    <property type="entry name" value="GTP pyrophosphokinase RelA"/>
    <property type="match status" value="1"/>
</dbReference>
<sequence>MNLESYVLKLQQLNSSLNIEKIVRAYTFAEEAHRGQLRKSGEKYFIHPVHVSLILAELELDEDTIISGLLHDVVEDTKYIYKDIKDEFGEDVANMVDGVTKLGKINYESKEEQQAENLRKMFIAMAKDIRVILIKLADRLHNMRTLKFMPDEKKKEKALETLEIYAPIAHRLGISKIKWELEDLSFLYLEPESYYNLVTRVNKKRDERLGIINKVISDLEYNIKLVSINCDIYGRPKNFYSIYKKMTKQNKDFDEIYDLTAIRVIVDSIKDCYGVLGIIHSLWKPIPGRFKDYIAMPKPNMYQSIHTTVIGNTGEPFEIQIRTWDMHRIAEYGIAAHWKYKEGKSEEDNMEEKLSWLRQMMEWQKDLNDPKEFMDSLKLDLFTNEVFVFTPDGKVIDLPMGSTPVDFAYKIHSQVGNRCVGAKVNGRIVPLNFKVSNGQIIEILTAKNSNGPSRDWLKFVKSNQAKNKIRHWFKKERREENIEKGSEAFFKEIKKSGYTVKELVRPEWVEPLLDKLSCNNMDDLYAAIGYGGIMLSQVLPKLRDKYKFEQKELNKSNETDEELKGKIKERNSNKKIKSQAKGISVKGVDNLLIRYAKCCNPVPGDDIIGYITRGRGVTVHRSDCTNFEKTDDSKSRFIEVEWDTGEVDSSYAAQIQVIAPDRKGLLGELTVLISEMDLFVTGINAKITKNEIAVINLNIEINNAVQLNKLINKLKGMPKMIDVKRITS</sequence>
<dbReference type="PANTHER" id="PTHR21262:SF31">
    <property type="entry name" value="GTP PYROPHOSPHOKINASE"/>
    <property type="match status" value="1"/>
</dbReference>
<evidence type="ECO:0000256" key="1">
    <source>
        <dbReference type="ARBA" id="ARBA00004976"/>
    </source>
</evidence>
<dbReference type="PANTHER" id="PTHR21262">
    <property type="entry name" value="GUANOSINE-3',5'-BIS DIPHOSPHATE 3'-PYROPHOSPHOHYDROLASE"/>
    <property type="match status" value="1"/>
</dbReference>
<dbReference type="PROSITE" id="PS51671">
    <property type="entry name" value="ACT"/>
    <property type="match status" value="1"/>
</dbReference>
<dbReference type="SUPFAM" id="SSF109604">
    <property type="entry name" value="HD-domain/PDEase-like"/>
    <property type="match status" value="1"/>
</dbReference>
<dbReference type="InterPro" id="IPR045865">
    <property type="entry name" value="ACT-like_dom_sf"/>
</dbReference>
<feature type="domain" description="HD" evidence="6">
    <location>
        <begin position="44"/>
        <end position="143"/>
    </location>
</feature>
<dbReference type="PROSITE" id="PS51880">
    <property type="entry name" value="TGS"/>
    <property type="match status" value="1"/>
</dbReference>
<dbReference type="Gene3D" id="3.30.460.10">
    <property type="entry name" value="Beta Polymerase, domain 2"/>
    <property type="match status" value="1"/>
</dbReference>
<evidence type="ECO:0000256" key="3">
    <source>
        <dbReference type="ARBA" id="ARBA00048244"/>
    </source>
</evidence>
<gene>
    <name evidence="8" type="ORF">HLPR_14490</name>
</gene>
<proteinExistence type="inferred from homology"/>
<protein>
    <recommendedName>
        <fullName evidence="2">GTP diphosphokinase</fullName>
        <ecNumber evidence="2">2.7.6.5</ecNumber>
    </recommendedName>
</protein>
<keyword evidence="9" id="KW-1185">Reference proteome</keyword>
<dbReference type="EC" id="2.7.6.5" evidence="2"/>
<dbReference type="GO" id="GO:0005886">
    <property type="term" value="C:plasma membrane"/>
    <property type="evidence" value="ECO:0007669"/>
    <property type="project" value="TreeGrafter"/>
</dbReference>
<dbReference type="InterPro" id="IPR043519">
    <property type="entry name" value="NT_sf"/>
</dbReference>
<dbReference type="GO" id="GO:0015969">
    <property type="term" value="P:guanosine tetraphosphate metabolic process"/>
    <property type="evidence" value="ECO:0007669"/>
    <property type="project" value="InterPro"/>
</dbReference>
<dbReference type="InterPro" id="IPR003607">
    <property type="entry name" value="HD/PDEase_dom"/>
</dbReference>
<dbReference type="CDD" id="cd04876">
    <property type="entry name" value="ACT_RelA-SpoT"/>
    <property type="match status" value="1"/>
</dbReference>
<comment type="similarity">
    <text evidence="4">Belongs to the relA/spoT family.</text>
</comment>
<dbReference type="SUPFAM" id="SSF81271">
    <property type="entry name" value="TGS-like"/>
    <property type="match status" value="1"/>
</dbReference>
<evidence type="ECO:0000256" key="2">
    <source>
        <dbReference type="ARBA" id="ARBA00013251"/>
    </source>
</evidence>
<dbReference type="AlphaFoldDB" id="A0AAU9EHX1"/>
<dbReference type="InterPro" id="IPR033655">
    <property type="entry name" value="TGS_RelA/SpoT"/>
</dbReference>
<dbReference type="SUPFAM" id="SSF81301">
    <property type="entry name" value="Nucleotidyltransferase"/>
    <property type="match status" value="1"/>
</dbReference>
<dbReference type="NCBIfam" id="TIGR00691">
    <property type="entry name" value="spoT_relA"/>
    <property type="match status" value="1"/>
</dbReference>
<dbReference type="InterPro" id="IPR004095">
    <property type="entry name" value="TGS"/>
</dbReference>
<dbReference type="Gene3D" id="3.30.70.260">
    <property type="match status" value="1"/>
</dbReference>
<evidence type="ECO:0000313" key="8">
    <source>
        <dbReference type="EMBL" id="BEP29118.1"/>
    </source>
</evidence>
<dbReference type="Pfam" id="PF02824">
    <property type="entry name" value="TGS"/>
    <property type="match status" value="1"/>
</dbReference>
<dbReference type="Pfam" id="PF04607">
    <property type="entry name" value="RelA_SpoT"/>
    <property type="match status" value="1"/>
</dbReference>
<dbReference type="CDD" id="cd01668">
    <property type="entry name" value="TGS_RSH"/>
    <property type="match status" value="1"/>
</dbReference>
<organism evidence="8 9">
    <name type="scientific">Helicovermis profundi</name>
    <dbReference type="NCBI Taxonomy" id="3065157"/>
    <lineage>
        <taxon>Bacteria</taxon>
        <taxon>Bacillati</taxon>
        <taxon>Bacillota</taxon>
        <taxon>Clostridia</taxon>
        <taxon>Helicovermis</taxon>
    </lineage>
</organism>
<feature type="domain" description="TGS" evidence="7">
    <location>
        <begin position="384"/>
        <end position="445"/>
    </location>
</feature>
<dbReference type="EMBL" id="AP028654">
    <property type="protein sequence ID" value="BEP29118.1"/>
    <property type="molecule type" value="Genomic_DNA"/>
</dbReference>